<gene>
    <name evidence="1" type="ORF">ENU91_00025</name>
</gene>
<dbReference type="EMBL" id="DTEI01000001">
    <property type="protein sequence ID" value="HGU15045.1"/>
    <property type="molecule type" value="Genomic_DNA"/>
</dbReference>
<proteinExistence type="predicted"/>
<evidence type="ECO:0008006" key="2">
    <source>
        <dbReference type="Google" id="ProtNLM"/>
    </source>
</evidence>
<accession>A0A7V4JNZ4</accession>
<protein>
    <recommendedName>
        <fullName evidence="2">Peptidase U32</fullName>
    </recommendedName>
</protein>
<dbReference type="Pfam" id="PF01136">
    <property type="entry name" value="Peptidase_U32"/>
    <property type="match status" value="1"/>
</dbReference>
<sequence length="257" mass="29288">MGVSGVILKTPALMKEVSKLYPQLEIIASVGCHIDSEEKLTYYRSMGATSFVLSTELRRNHKKIKELKEAALCLGMKTEILIIGTACYKGVGNCDFFKYFKNGFWEFTLTDSDGFQTKKIFGNPEKGGGCYRPCLYLDDPIVQQIVPKKKIEELKAVNNLNEQFNLAKDIPYFIEIGIDVLKIQGREYPVDLVAGLTKQFRIIIDKCLASEKPHINRELEEIDNLMKQLSEIRMIYTGNLRELLYEKLNLKTEVISA</sequence>
<dbReference type="PANTHER" id="PTHR30217:SF10">
    <property type="entry name" value="23S RRNA 5-HYDROXYCYTIDINE C2501 SYNTHASE"/>
    <property type="match status" value="1"/>
</dbReference>
<dbReference type="InterPro" id="IPR051454">
    <property type="entry name" value="RNA/ubiquinone_mod_enzymes"/>
</dbReference>
<name>A0A7V4JNZ4_9BACT</name>
<comment type="caution">
    <text evidence="1">The sequence shown here is derived from an EMBL/GenBank/DDBJ whole genome shotgun (WGS) entry which is preliminary data.</text>
</comment>
<dbReference type="AlphaFoldDB" id="A0A7V4JNZ4"/>
<organism evidence="1">
    <name type="scientific">Thermodesulfobacterium geofontis</name>
    <dbReference type="NCBI Taxonomy" id="1295609"/>
    <lineage>
        <taxon>Bacteria</taxon>
        <taxon>Pseudomonadati</taxon>
        <taxon>Thermodesulfobacteriota</taxon>
        <taxon>Thermodesulfobacteria</taxon>
        <taxon>Thermodesulfobacteriales</taxon>
        <taxon>Thermodesulfobacteriaceae</taxon>
        <taxon>Thermodesulfobacterium</taxon>
    </lineage>
</organism>
<evidence type="ECO:0000313" key="1">
    <source>
        <dbReference type="EMBL" id="HGU15045.1"/>
    </source>
</evidence>
<dbReference type="InterPro" id="IPR001539">
    <property type="entry name" value="Peptidase_U32"/>
</dbReference>
<reference evidence="1" key="1">
    <citation type="journal article" date="2020" name="mSystems">
        <title>Genome- and Community-Level Interaction Insights into Carbon Utilization and Element Cycling Functions of Hydrothermarchaeota in Hydrothermal Sediment.</title>
        <authorList>
            <person name="Zhou Z."/>
            <person name="Liu Y."/>
            <person name="Xu W."/>
            <person name="Pan J."/>
            <person name="Luo Z.H."/>
            <person name="Li M."/>
        </authorList>
    </citation>
    <scope>NUCLEOTIDE SEQUENCE [LARGE SCALE GENOMIC DNA]</scope>
    <source>
        <strain evidence="1">SpSt-711</strain>
    </source>
</reference>
<dbReference type="PANTHER" id="PTHR30217">
    <property type="entry name" value="PEPTIDASE U32 FAMILY"/>
    <property type="match status" value="1"/>
</dbReference>